<sequence>MQKKSRRMIEFTRLILGVTAILGLAQLGLAQQCDPRIRPVDNPVIQYRARGNRCEGLYQSEVSAAVLDIVGVTDGAFQFALDSKEIIELSAPLSRKQPIAIRAVGIPLKTYYRLDAALQPGETLIWPVNEVLLPQALASSKIGVFGWIGNEQQKTYIPVRTAATSQPGASDGKVRLYVRSSGEVNNVCWRAGDMVNDVISGLCAWQPTPKATYRPGEPIVILLPASASGELYVEITAQNQHGEWIKPTTTARILVGR</sequence>
<dbReference type="eggNOG" id="ENOG503342P">
    <property type="taxonomic scope" value="Bacteria"/>
</dbReference>
<reference evidence="1" key="1">
    <citation type="journal article" date="2015" name="PeerJ">
        <title>First genomic representation of candidate bacterial phylum KSB3 points to enhanced environmental sensing as a trigger of wastewater bulking.</title>
        <authorList>
            <person name="Sekiguchi Y."/>
            <person name="Ohashi A."/>
            <person name="Parks D.H."/>
            <person name="Yamauchi T."/>
            <person name="Tyson G.W."/>
            <person name="Hugenholtz P."/>
        </authorList>
    </citation>
    <scope>NUCLEOTIDE SEQUENCE [LARGE SCALE GENOMIC DNA]</scope>
</reference>
<dbReference type="Proteomes" id="UP000030661">
    <property type="component" value="Unassembled WGS sequence"/>
</dbReference>
<keyword evidence="2" id="KW-1185">Reference proteome</keyword>
<proteinExistence type="predicted"/>
<evidence type="ECO:0000313" key="1">
    <source>
        <dbReference type="EMBL" id="GAK57725.1"/>
    </source>
</evidence>
<organism evidence="1">
    <name type="scientific">Vecturithrix granuli</name>
    <dbReference type="NCBI Taxonomy" id="1499967"/>
    <lineage>
        <taxon>Bacteria</taxon>
        <taxon>Candidatus Moduliflexota</taxon>
        <taxon>Candidatus Vecturitrichia</taxon>
        <taxon>Candidatus Vecturitrichales</taxon>
        <taxon>Candidatus Vecturitrichaceae</taxon>
        <taxon>Candidatus Vecturithrix</taxon>
    </lineage>
</organism>
<name>A0A081BZH0_VECG1</name>
<dbReference type="HOGENOM" id="CLU_1096939_0_0_0"/>
<evidence type="ECO:0000313" key="2">
    <source>
        <dbReference type="Proteomes" id="UP000030661"/>
    </source>
</evidence>
<accession>A0A081BZH0</accession>
<dbReference type="EMBL" id="DF820466">
    <property type="protein sequence ID" value="GAK57725.1"/>
    <property type="molecule type" value="Genomic_DNA"/>
</dbReference>
<protein>
    <submittedName>
        <fullName evidence="1">Uncharacterized protein</fullName>
    </submittedName>
</protein>
<gene>
    <name evidence="1" type="ORF">U27_04692</name>
</gene>
<dbReference type="AlphaFoldDB" id="A0A081BZH0"/>